<name>Q22TU5_TETTS</name>
<dbReference type="InParanoid" id="Q22TU5"/>
<keyword evidence="1 2" id="KW-0812">Transmembrane</keyword>
<feature type="transmembrane region" description="Helical" evidence="1">
    <location>
        <begin position="582"/>
        <end position="603"/>
    </location>
</feature>
<dbReference type="EMBL" id="GG662838">
    <property type="protein sequence ID" value="EAR88666.2"/>
    <property type="molecule type" value="Genomic_DNA"/>
</dbReference>
<keyword evidence="3" id="KW-1185">Reference proteome</keyword>
<keyword evidence="1" id="KW-0472">Membrane</keyword>
<gene>
    <name evidence="2" type="ORF">TTHERM_00963240</name>
</gene>
<protein>
    <submittedName>
        <fullName evidence="2">Transmembrane protein, putative</fullName>
    </submittedName>
</protein>
<dbReference type="AlphaFoldDB" id="Q22TU5"/>
<sequence length="838" mass="98169">MQPINSLKEKVDLLKFYQQQIKEICNISLELDLDCQGQNQISLTNFNLSCNSEENKIQARSLTQLQKNNSSQNYEKFTYTNQLTSSTTNYNSLYKQNGILAKQILGSDMTRSKVIITTVSPRQHFECIPMTPAASQIEQLNIQVEESFDECQNINKQNNINYFQEQQANQSNNNLESPTTIIFSRNKNQRLQQIEKINQFHFNYDADLQKMNQDQENKMRHLNSNNLNEYLSKEQSEEPLPNSKCELVLSTTPTKVQTKSQFKFKKSQQKLQSFQENILQQNKDMQVFENIHKRKQMKYLQGINILGVASVLVTLSMTLLGSFMFLDNLIYQRENFKYINWIYMINNLLSTPASEQQKLIGLINEFNQSRIKLSKDFMKKLYNNTNNEIEVFKIIQDYQIVQNIYQSASISQQQKLPMIYSILQQIQGIYYVVSNKDPKGIIKRQNEINYPALNEQVQVVFSQMNDEYQSQLSEIYDQSIIYVYVITLLTLIFLISIIPSYIFAKKKQQQILKLFATFDKKQLKEILDKLTKQIQQFSIDQKQNFSKFDSKILNILNQPETFEEKKLNISKTSSLKYSLKKLILGLLTIFCVCIIYPILNYFIVAKFIDNSRIIYSFNNVVCASYFSLVNSLRARQGLAMAFLMPQQQVLSRQYYQGILTQVTTQLNELPNLIKKNLEKVSSEEQHNEEIFDDLLISIFTQNTCDAIQKYSKYLNANFEYNQCNSVGKGAFSKGLLNGYLFFIGVHRDYLSFAFSQSTESFQKNFKKYNKNLPAINQFQYKTELSKYFEYLLIFFQEQNLLLYNFYEILTSQTKQQKHPIFIVLLLHLADNADLDVNR</sequence>
<organism evidence="2 3">
    <name type="scientific">Tetrahymena thermophila (strain SB210)</name>
    <dbReference type="NCBI Taxonomy" id="312017"/>
    <lineage>
        <taxon>Eukaryota</taxon>
        <taxon>Sar</taxon>
        <taxon>Alveolata</taxon>
        <taxon>Ciliophora</taxon>
        <taxon>Intramacronucleata</taxon>
        <taxon>Oligohymenophorea</taxon>
        <taxon>Hymenostomatida</taxon>
        <taxon>Tetrahymenina</taxon>
        <taxon>Tetrahymenidae</taxon>
        <taxon>Tetrahymena</taxon>
    </lineage>
</organism>
<evidence type="ECO:0000256" key="1">
    <source>
        <dbReference type="SAM" id="Phobius"/>
    </source>
</evidence>
<dbReference type="HOGENOM" id="CLU_002566_0_0_1"/>
<feature type="transmembrane region" description="Helical" evidence="1">
    <location>
        <begin position="303"/>
        <end position="326"/>
    </location>
</feature>
<dbReference type="KEGG" id="tet:TTHERM_00963240"/>
<dbReference type="RefSeq" id="XP_001008911.2">
    <property type="nucleotide sequence ID" value="XM_001008911.2"/>
</dbReference>
<dbReference type="GeneID" id="7828211"/>
<evidence type="ECO:0000313" key="2">
    <source>
        <dbReference type="EMBL" id="EAR88666.2"/>
    </source>
</evidence>
<accession>Q22TU5</accession>
<evidence type="ECO:0000313" key="3">
    <source>
        <dbReference type="Proteomes" id="UP000009168"/>
    </source>
</evidence>
<feature type="transmembrane region" description="Helical" evidence="1">
    <location>
        <begin position="481"/>
        <end position="504"/>
    </location>
</feature>
<reference evidence="3" key="1">
    <citation type="journal article" date="2006" name="PLoS Biol.">
        <title>Macronuclear genome sequence of the ciliate Tetrahymena thermophila, a model eukaryote.</title>
        <authorList>
            <person name="Eisen J.A."/>
            <person name="Coyne R.S."/>
            <person name="Wu M."/>
            <person name="Wu D."/>
            <person name="Thiagarajan M."/>
            <person name="Wortman J.R."/>
            <person name="Badger J.H."/>
            <person name="Ren Q."/>
            <person name="Amedeo P."/>
            <person name="Jones K.M."/>
            <person name="Tallon L.J."/>
            <person name="Delcher A.L."/>
            <person name="Salzberg S.L."/>
            <person name="Silva J.C."/>
            <person name="Haas B.J."/>
            <person name="Majoros W.H."/>
            <person name="Farzad M."/>
            <person name="Carlton J.M."/>
            <person name="Smith R.K. Jr."/>
            <person name="Garg J."/>
            <person name="Pearlman R.E."/>
            <person name="Karrer K.M."/>
            <person name="Sun L."/>
            <person name="Manning G."/>
            <person name="Elde N.C."/>
            <person name="Turkewitz A.P."/>
            <person name="Asai D.J."/>
            <person name="Wilkes D.E."/>
            <person name="Wang Y."/>
            <person name="Cai H."/>
            <person name="Collins K."/>
            <person name="Stewart B.A."/>
            <person name="Lee S.R."/>
            <person name="Wilamowska K."/>
            <person name="Weinberg Z."/>
            <person name="Ruzzo W.L."/>
            <person name="Wloga D."/>
            <person name="Gaertig J."/>
            <person name="Frankel J."/>
            <person name="Tsao C.-C."/>
            <person name="Gorovsky M.A."/>
            <person name="Keeling P.J."/>
            <person name="Waller R.F."/>
            <person name="Patron N.J."/>
            <person name="Cherry J.M."/>
            <person name="Stover N.A."/>
            <person name="Krieger C.J."/>
            <person name="del Toro C."/>
            <person name="Ryder H.F."/>
            <person name="Williamson S.C."/>
            <person name="Barbeau R.A."/>
            <person name="Hamilton E.P."/>
            <person name="Orias E."/>
        </authorList>
    </citation>
    <scope>NUCLEOTIDE SEQUENCE [LARGE SCALE GENOMIC DNA]</scope>
    <source>
        <strain evidence="3">SB210</strain>
    </source>
</reference>
<keyword evidence="1" id="KW-1133">Transmembrane helix</keyword>
<proteinExistence type="predicted"/>
<dbReference type="Proteomes" id="UP000009168">
    <property type="component" value="Unassembled WGS sequence"/>
</dbReference>